<dbReference type="SUPFAM" id="SSF53850">
    <property type="entry name" value="Periplasmic binding protein-like II"/>
    <property type="match status" value="1"/>
</dbReference>
<evidence type="ECO:0000256" key="3">
    <source>
        <dbReference type="ARBA" id="ARBA00022729"/>
    </source>
</evidence>
<organism evidence="4 5">
    <name type="scientific">Allomeiothermus silvanus (strain ATCC 700542 / DSM 9946 / NBRC 106475 / NCIMB 13440 / VI-R2)</name>
    <name type="common">Thermus silvanus</name>
    <dbReference type="NCBI Taxonomy" id="526227"/>
    <lineage>
        <taxon>Bacteria</taxon>
        <taxon>Thermotogati</taxon>
        <taxon>Deinococcota</taxon>
        <taxon>Deinococci</taxon>
        <taxon>Thermales</taxon>
        <taxon>Thermaceae</taxon>
        <taxon>Allomeiothermus</taxon>
    </lineage>
</organism>
<dbReference type="Proteomes" id="UP000001916">
    <property type="component" value="Chromosome"/>
</dbReference>
<dbReference type="AlphaFoldDB" id="D7BAU5"/>
<dbReference type="KEGG" id="msv:Mesil_2466"/>
<reference evidence="4 5" key="1">
    <citation type="journal article" date="2010" name="Stand. Genomic Sci.">
        <title>Complete genome sequence of Meiothermus silvanus type strain (VI-R2).</title>
        <authorList>
            <person name="Sikorski J."/>
            <person name="Tindall B.J."/>
            <person name="Lowry S."/>
            <person name="Lucas S."/>
            <person name="Nolan M."/>
            <person name="Copeland A."/>
            <person name="Glavina Del Rio T."/>
            <person name="Tice H."/>
            <person name="Cheng J.F."/>
            <person name="Han C."/>
            <person name="Pitluck S."/>
            <person name="Liolios K."/>
            <person name="Ivanova N."/>
            <person name="Mavromatis K."/>
            <person name="Mikhailova N."/>
            <person name="Pati A."/>
            <person name="Goodwin L."/>
            <person name="Chen A."/>
            <person name="Palaniappan K."/>
            <person name="Land M."/>
            <person name="Hauser L."/>
            <person name="Chang Y.J."/>
            <person name="Jeffries C.D."/>
            <person name="Rohde M."/>
            <person name="Goker M."/>
            <person name="Woyke T."/>
            <person name="Bristow J."/>
            <person name="Eisen J.A."/>
            <person name="Markowitz V."/>
            <person name="Hugenholtz P."/>
            <person name="Kyrpides N.C."/>
            <person name="Klenk H.P."/>
            <person name="Lapidus A."/>
        </authorList>
    </citation>
    <scope>NUCLEOTIDE SEQUENCE [LARGE SCALE GENOMIC DNA]</scope>
    <source>
        <strain evidence="5">ATCC 700542 / DSM 9946 / VI-R2</strain>
    </source>
</reference>
<dbReference type="PANTHER" id="PTHR30061">
    <property type="entry name" value="MALTOSE-BINDING PERIPLASMIC PROTEIN"/>
    <property type="match status" value="1"/>
</dbReference>
<dbReference type="GO" id="GO:0015768">
    <property type="term" value="P:maltose transport"/>
    <property type="evidence" value="ECO:0007669"/>
    <property type="project" value="TreeGrafter"/>
</dbReference>
<dbReference type="RefSeq" id="WP_013158861.1">
    <property type="nucleotide sequence ID" value="NC_014212.1"/>
</dbReference>
<keyword evidence="2" id="KW-0813">Transport</keyword>
<evidence type="ECO:0000256" key="1">
    <source>
        <dbReference type="ARBA" id="ARBA00008520"/>
    </source>
</evidence>
<dbReference type="HOGENOM" id="CLU_031285_10_0_0"/>
<keyword evidence="5" id="KW-1185">Reference proteome</keyword>
<protein>
    <submittedName>
        <fullName evidence="4">Extracellular solute-binding protein family 1</fullName>
    </submittedName>
</protein>
<dbReference type="EMBL" id="CP002042">
    <property type="protein sequence ID" value="ADH64319.1"/>
    <property type="molecule type" value="Genomic_DNA"/>
</dbReference>
<dbReference type="eggNOG" id="COG2182">
    <property type="taxonomic scope" value="Bacteria"/>
</dbReference>
<dbReference type="GO" id="GO:1901982">
    <property type="term" value="F:maltose binding"/>
    <property type="evidence" value="ECO:0007669"/>
    <property type="project" value="TreeGrafter"/>
</dbReference>
<gene>
    <name evidence="4" type="ordered locus">Mesil_2466</name>
</gene>
<dbReference type="GO" id="GO:0055052">
    <property type="term" value="C:ATP-binding cassette (ABC) transporter complex, substrate-binding subunit-containing"/>
    <property type="evidence" value="ECO:0007669"/>
    <property type="project" value="TreeGrafter"/>
</dbReference>
<dbReference type="STRING" id="526227.Mesil_2466"/>
<evidence type="ECO:0000256" key="2">
    <source>
        <dbReference type="ARBA" id="ARBA00022448"/>
    </source>
</evidence>
<dbReference type="GO" id="GO:0042956">
    <property type="term" value="P:maltodextrin transmembrane transport"/>
    <property type="evidence" value="ECO:0007669"/>
    <property type="project" value="TreeGrafter"/>
</dbReference>
<dbReference type="Gene3D" id="3.40.190.10">
    <property type="entry name" value="Periplasmic binding protein-like II"/>
    <property type="match status" value="1"/>
</dbReference>
<dbReference type="InterPro" id="IPR006059">
    <property type="entry name" value="SBP"/>
</dbReference>
<dbReference type="PANTHER" id="PTHR30061:SF50">
    <property type="entry name" value="MALTOSE_MALTODEXTRIN-BINDING PERIPLASMIC PROTEIN"/>
    <property type="match status" value="1"/>
</dbReference>
<dbReference type="Pfam" id="PF13416">
    <property type="entry name" value="SBP_bac_8"/>
    <property type="match status" value="1"/>
</dbReference>
<keyword evidence="3" id="KW-0732">Signal</keyword>
<dbReference type="CDD" id="cd14749">
    <property type="entry name" value="PBP2_XBP1_like"/>
    <property type="match status" value="1"/>
</dbReference>
<comment type="similarity">
    <text evidence="1">Belongs to the bacterial solute-binding protein 1 family.</text>
</comment>
<name>D7BAU5_ALLS1</name>
<sequence>MRSLVKKWVVGATVLLGLAFAQNVTITYWQYEFKSKVEAVDELIKRFQAANPGIKVVHQTFPYDAYQQKVASAVPAGQGPDVVNLYYGWLPTWVKAGYLQPLPDSLAKTVDSDFISMVQAAKVNGKLYGVPTAVRSLALFYNKDLFKAAGISAPPKTWGEFVEVGKKLTLKQGDRYTQIGYGIAPDGQDHHLVREVLLRQLGGRPYSDDVKKVTYNTPEGVKALTMYTDWVKQAGIGVPNFFPGNNGYRDGFIAGKIGMIIDGSFAIGTISSGAKFNWGVAELPTERPGARKANFGSFWLHGLTPQATGEKREAAIKFLQFLTSEETQRYWLEKVGELPARKSLIKDPKLSLNPIYGPFVLSLAYAKATPFVDETAQRKVMVDAINRVLLQNANPADSLKQAAAEEQKVLDDFWK</sequence>
<evidence type="ECO:0000313" key="5">
    <source>
        <dbReference type="Proteomes" id="UP000001916"/>
    </source>
</evidence>
<proteinExistence type="inferred from homology"/>
<accession>D7BAU5</accession>
<evidence type="ECO:0000313" key="4">
    <source>
        <dbReference type="EMBL" id="ADH64319.1"/>
    </source>
</evidence>